<dbReference type="AlphaFoldDB" id="A0A8H6U888"/>
<comment type="caution">
    <text evidence="2">The sequence shown here is derived from an EMBL/GenBank/DDBJ whole genome shotgun (WGS) entry which is preliminary data.</text>
</comment>
<keyword evidence="3" id="KW-1185">Reference proteome</keyword>
<dbReference type="EMBL" id="WIGM01000036">
    <property type="protein sequence ID" value="KAF6843585.1"/>
    <property type="molecule type" value="Genomic_DNA"/>
</dbReference>
<reference evidence="2" key="1">
    <citation type="journal article" date="2020" name="Phytopathology">
        <title>Genome Sequence Resources of Colletotrichum truncatum, C. plurivorum, C. musicola, and C. sojae: Four Species Pathogenic to Soybean (Glycine max).</title>
        <authorList>
            <person name="Rogerio F."/>
            <person name="Boufleur T.R."/>
            <person name="Ciampi-Guillardi M."/>
            <person name="Sukno S.A."/>
            <person name="Thon M.R."/>
            <person name="Massola Junior N.S."/>
            <person name="Baroncelli R."/>
        </authorList>
    </citation>
    <scope>NUCLEOTIDE SEQUENCE</scope>
    <source>
        <strain evidence="2">LFN0074</strain>
    </source>
</reference>
<name>A0A8H6U888_9PEZI</name>
<evidence type="ECO:0000256" key="1">
    <source>
        <dbReference type="SAM" id="MobiDB-lite"/>
    </source>
</evidence>
<feature type="compositionally biased region" description="Basic and acidic residues" evidence="1">
    <location>
        <begin position="65"/>
        <end position="75"/>
    </location>
</feature>
<organism evidence="2 3">
    <name type="scientific">Colletotrichum musicola</name>
    <dbReference type="NCBI Taxonomy" id="2175873"/>
    <lineage>
        <taxon>Eukaryota</taxon>
        <taxon>Fungi</taxon>
        <taxon>Dikarya</taxon>
        <taxon>Ascomycota</taxon>
        <taxon>Pezizomycotina</taxon>
        <taxon>Sordariomycetes</taxon>
        <taxon>Hypocreomycetidae</taxon>
        <taxon>Glomerellales</taxon>
        <taxon>Glomerellaceae</taxon>
        <taxon>Colletotrichum</taxon>
        <taxon>Colletotrichum orchidearum species complex</taxon>
    </lineage>
</organism>
<sequence length="86" mass="9163">MLLHLPGCSYSPSNPRPTTELSLALGTIQSCAFGSPSATPFARIDSIAAHPRKTDLVSVGARWRSPRDEASERSIHTASRAACRTA</sequence>
<dbReference type="Proteomes" id="UP000639643">
    <property type="component" value="Unassembled WGS sequence"/>
</dbReference>
<feature type="region of interest" description="Disordered" evidence="1">
    <location>
        <begin position="65"/>
        <end position="86"/>
    </location>
</feature>
<evidence type="ECO:0000313" key="2">
    <source>
        <dbReference type="EMBL" id="KAF6843585.1"/>
    </source>
</evidence>
<accession>A0A8H6U888</accession>
<protein>
    <submittedName>
        <fullName evidence="2">Uncharacterized protein</fullName>
    </submittedName>
</protein>
<gene>
    <name evidence="2" type="ORF">CMUS01_01912</name>
</gene>
<proteinExistence type="predicted"/>
<evidence type="ECO:0000313" key="3">
    <source>
        <dbReference type="Proteomes" id="UP000639643"/>
    </source>
</evidence>